<accession>A0A6A7AHG2</accession>
<organism evidence="1 2">
    <name type="scientific">Ophiobolus disseminans</name>
    <dbReference type="NCBI Taxonomy" id="1469910"/>
    <lineage>
        <taxon>Eukaryota</taxon>
        <taxon>Fungi</taxon>
        <taxon>Dikarya</taxon>
        <taxon>Ascomycota</taxon>
        <taxon>Pezizomycotina</taxon>
        <taxon>Dothideomycetes</taxon>
        <taxon>Pleosporomycetidae</taxon>
        <taxon>Pleosporales</taxon>
        <taxon>Pleosporineae</taxon>
        <taxon>Phaeosphaeriaceae</taxon>
        <taxon>Ophiobolus</taxon>
    </lineage>
</organism>
<gene>
    <name evidence="1" type="ORF">CC86DRAFT_425383</name>
</gene>
<dbReference type="Proteomes" id="UP000799424">
    <property type="component" value="Unassembled WGS sequence"/>
</dbReference>
<reference evidence="1" key="1">
    <citation type="journal article" date="2020" name="Stud. Mycol.">
        <title>101 Dothideomycetes genomes: a test case for predicting lifestyles and emergence of pathogens.</title>
        <authorList>
            <person name="Haridas S."/>
            <person name="Albert R."/>
            <person name="Binder M."/>
            <person name="Bloem J."/>
            <person name="Labutti K."/>
            <person name="Salamov A."/>
            <person name="Andreopoulos B."/>
            <person name="Baker S."/>
            <person name="Barry K."/>
            <person name="Bills G."/>
            <person name="Bluhm B."/>
            <person name="Cannon C."/>
            <person name="Castanera R."/>
            <person name="Culley D."/>
            <person name="Daum C."/>
            <person name="Ezra D."/>
            <person name="Gonzalez J."/>
            <person name="Henrissat B."/>
            <person name="Kuo A."/>
            <person name="Liang C."/>
            <person name="Lipzen A."/>
            <person name="Lutzoni F."/>
            <person name="Magnuson J."/>
            <person name="Mondo S."/>
            <person name="Nolan M."/>
            <person name="Ohm R."/>
            <person name="Pangilinan J."/>
            <person name="Park H.-J."/>
            <person name="Ramirez L."/>
            <person name="Alfaro M."/>
            <person name="Sun H."/>
            <person name="Tritt A."/>
            <person name="Yoshinaga Y."/>
            <person name="Zwiers L.-H."/>
            <person name="Turgeon B."/>
            <person name="Goodwin S."/>
            <person name="Spatafora J."/>
            <person name="Crous P."/>
            <person name="Grigoriev I."/>
        </authorList>
    </citation>
    <scope>NUCLEOTIDE SEQUENCE</scope>
    <source>
        <strain evidence="1">CBS 113818</strain>
    </source>
</reference>
<sequence length="167" mass="18556">RPFNPGTRLASDDAEVCSYPLGIHCPTCSTGLRHSIAFMHKLFEEPGKIEKASTGRAIDWAIIIERDVYVPVSAQCYRCIPSSKYGSLAMSPAAVIEIRKYQDGVIYATHRGIVGIRLYHRYGPGEEDRQHYLISTNPARGNGKTFTVTYALHVAKRLAASQKWCIG</sequence>
<evidence type="ECO:0000313" key="1">
    <source>
        <dbReference type="EMBL" id="KAF2832731.1"/>
    </source>
</evidence>
<evidence type="ECO:0000313" key="2">
    <source>
        <dbReference type="Proteomes" id="UP000799424"/>
    </source>
</evidence>
<dbReference type="EMBL" id="MU006217">
    <property type="protein sequence ID" value="KAF2832731.1"/>
    <property type="molecule type" value="Genomic_DNA"/>
</dbReference>
<proteinExistence type="predicted"/>
<dbReference type="AlphaFoldDB" id="A0A6A7AHG2"/>
<feature type="non-terminal residue" evidence="1">
    <location>
        <position position="1"/>
    </location>
</feature>
<keyword evidence="2" id="KW-1185">Reference proteome</keyword>
<protein>
    <submittedName>
        <fullName evidence="1">Uncharacterized protein</fullName>
    </submittedName>
</protein>
<name>A0A6A7AHG2_9PLEO</name>